<name>A0A1V1NZH6_9BACT</name>
<evidence type="ECO:0000313" key="1">
    <source>
        <dbReference type="EMBL" id="ETR67948.1"/>
    </source>
</evidence>
<evidence type="ECO:0000313" key="2">
    <source>
        <dbReference type="Proteomes" id="UP000189670"/>
    </source>
</evidence>
<protein>
    <submittedName>
        <fullName evidence="1">Uncharacterized protein</fullName>
    </submittedName>
</protein>
<dbReference type="AlphaFoldDB" id="A0A1V1NZH6"/>
<dbReference type="EMBL" id="ATBP01001146">
    <property type="protein sequence ID" value="ETR67948.1"/>
    <property type="molecule type" value="Genomic_DNA"/>
</dbReference>
<gene>
    <name evidence="1" type="ORF">OMM_11042</name>
</gene>
<reference evidence="2" key="1">
    <citation type="submission" date="2012-11" db="EMBL/GenBank/DDBJ databases">
        <authorList>
            <person name="Lucero-Rivera Y.E."/>
            <person name="Tovar-Ramirez D."/>
        </authorList>
    </citation>
    <scope>NUCLEOTIDE SEQUENCE [LARGE SCALE GENOMIC DNA]</scope>
    <source>
        <strain evidence="2">Araruama</strain>
    </source>
</reference>
<accession>A0A1V1NZH6</accession>
<sequence>MMCDYSLTCVDTISHIAGNITPCDARLVIPFQTVSGSGSGETIRSAGGNYAEVDVLGLDSNETYYFNVLVKDGENNIRVYQAVEGNTGG</sequence>
<comment type="caution">
    <text evidence="1">The sequence shown here is derived from an EMBL/GenBank/DDBJ whole genome shotgun (WGS) entry which is preliminary data.</text>
</comment>
<organism evidence="1 2">
    <name type="scientific">Candidatus Magnetoglobus multicellularis str. Araruama</name>
    <dbReference type="NCBI Taxonomy" id="890399"/>
    <lineage>
        <taxon>Bacteria</taxon>
        <taxon>Pseudomonadati</taxon>
        <taxon>Thermodesulfobacteriota</taxon>
        <taxon>Desulfobacteria</taxon>
        <taxon>Desulfobacterales</taxon>
        <taxon>Desulfobacteraceae</taxon>
        <taxon>Candidatus Magnetoglobus</taxon>
    </lineage>
</organism>
<dbReference type="Proteomes" id="UP000189670">
    <property type="component" value="Unassembled WGS sequence"/>
</dbReference>
<proteinExistence type="predicted"/>